<keyword evidence="4" id="KW-1185">Reference proteome</keyword>
<feature type="region of interest" description="Disordered" evidence="1">
    <location>
        <begin position="30"/>
        <end position="61"/>
    </location>
</feature>
<feature type="compositionally biased region" description="Low complexity" evidence="1">
    <location>
        <begin position="35"/>
        <end position="61"/>
    </location>
</feature>
<gene>
    <name evidence="3" type="ORF">NM203_03945</name>
</gene>
<evidence type="ECO:0000313" key="4">
    <source>
        <dbReference type="Proteomes" id="UP001651690"/>
    </source>
</evidence>
<sequence>MRSPSSPVHTSRLVAAAALLAIGVSACTPAEQGGATSTAPALPAFTTTSPTTSTTTPTAEATDYGRLLLTADDLSDAEDTFVERTKTATPDGVPGSSAFFVNEKDTRAITDTVLIYPDAATATAMLKQATDTLGTLVSGGTPKSANVGADSVVVSGTKPDEESAVTVLLFTEGRALVRLRFESATGDATTDRFVTSVGKMQRIALRIGLADEQ</sequence>
<reference evidence="3 4" key="1">
    <citation type="submission" date="2022-06" db="EMBL/GenBank/DDBJ databases">
        <title>Mycolicibacterium sp. CAU 1645 isolated from seawater.</title>
        <authorList>
            <person name="Kim W."/>
        </authorList>
    </citation>
    <scope>NUCLEOTIDE SEQUENCE [LARGE SCALE GENOMIC DNA]</scope>
    <source>
        <strain evidence="3 4">CAU 1645</strain>
    </source>
</reference>
<evidence type="ECO:0000256" key="1">
    <source>
        <dbReference type="SAM" id="MobiDB-lite"/>
    </source>
</evidence>
<accession>A0ABT1LYB6</accession>
<evidence type="ECO:0000256" key="2">
    <source>
        <dbReference type="SAM" id="SignalP"/>
    </source>
</evidence>
<dbReference type="EMBL" id="JANDBD010000002">
    <property type="protein sequence ID" value="MCP9271335.1"/>
    <property type="molecule type" value="Genomic_DNA"/>
</dbReference>
<dbReference type="Proteomes" id="UP001651690">
    <property type="component" value="Unassembled WGS sequence"/>
</dbReference>
<feature type="chain" id="PRO_5047096950" description="Lipoprotein" evidence="2">
    <location>
        <begin position="27"/>
        <end position="213"/>
    </location>
</feature>
<dbReference type="PROSITE" id="PS51257">
    <property type="entry name" value="PROKAR_LIPOPROTEIN"/>
    <property type="match status" value="1"/>
</dbReference>
<feature type="signal peptide" evidence="2">
    <location>
        <begin position="1"/>
        <end position="26"/>
    </location>
</feature>
<evidence type="ECO:0008006" key="5">
    <source>
        <dbReference type="Google" id="ProtNLM"/>
    </source>
</evidence>
<organism evidence="3 4">
    <name type="scientific">Mycolicibacterium arenosum</name>
    <dbReference type="NCBI Taxonomy" id="2952157"/>
    <lineage>
        <taxon>Bacteria</taxon>
        <taxon>Bacillati</taxon>
        <taxon>Actinomycetota</taxon>
        <taxon>Actinomycetes</taxon>
        <taxon>Mycobacteriales</taxon>
        <taxon>Mycobacteriaceae</taxon>
        <taxon>Mycolicibacterium</taxon>
    </lineage>
</organism>
<proteinExistence type="predicted"/>
<protein>
    <recommendedName>
        <fullName evidence="5">Lipoprotein</fullName>
    </recommendedName>
</protein>
<keyword evidence="2" id="KW-0732">Signal</keyword>
<comment type="caution">
    <text evidence="3">The sequence shown here is derived from an EMBL/GenBank/DDBJ whole genome shotgun (WGS) entry which is preliminary data.</text>
</comment>
<dbReference type="RefSeq" id="WP_255058377.1">
    <property type="nucleotide sequence ID" value="NZ_JANDBD010000002.1"/>
</dbReference>
<evidence type="ECO:0000313" key="3">
    <source>
        <dbReference type="EMBL" id="MCP9271335.1"/>
    </source>
</evidence>
<name>A0ABT1LYB6_9MYCO</name>